<gene>
    <name evidence="5" type="ORF">EX895_003710</name>
</gene>
<proteinExistence type="predicted"/>
<feature type="compositionally biased region" description="Gly residues" evidence="3">
    <location>
        <begin position="199"/>
        <end position="211"/>
    </location>
</feature>
<dbReference type="GO" id="GO:0090575">
    <property type="term" value="C:RNA polymerase II transcription regulator complex"/>
    <property type="evidence" value="ECO:0007669"/>
    <property type="project" value="TreeGrafter"/>
</dbReference>
<feature type="domain" description="BHLH" evidence="4">
    <location>
        <begin position="243"/>
        <end position="294"/>
    </location>
</feature>
<organism evidence="5 6">
    <name type="scientific">Sporisorium graminicola</name>
    <dbReference type="NCBI Taxonomy" id="280036"/>
    <lineage>
        <taxon>Eukaryota</taxon>
        <taxon>Fungi</taxon>
        <taxon>Dikarya</taxon>
        <taxon>Basidiomycota</taxon>
        <taxon>Ustilaginomycotina</taxon>
        <taxon>Ustilaginomycetes</taxon>
        <taxon>Ustilaginales</taxon>
        <taxon>Ustilaginaceae</taxon>
        <taxon>Sporisorium</taxon>
    </lineage>
</organism>
<dbReference type="PROSITE" id="PS50888">
    <property type="entry name" value="BHLH"/>
    <property type="match status" value="1"/>
</dbReference>
<dbReference type="KEGG" id="sgra:EX895_003710"/>
<name>A0A4U7KRQ4_9BASI</name>
<comment type="caution">
    <text evidence="5">The sequence shown here is derived from an EMBL/GenBank/DDBJ whole genome shotgun (WGS) entry which is preliminary data.</text>
</comment>
<dbReference type="PANTHER" id="PTHR10328:SF15">
    <property type="entry name" value="BHLH TRANSCRIPTION FACTOR"/>
    <property type="match status" value="1"/>
</dbReference>
<dbReference type="Gene3D" id="4.10.280.10">
    <property type="entry name" value="Helix-loop-helix DNA-binding domain"/>
    <property type="match status" value="1"/>
</dbReference>
<feature type="compositionally biased region" description="Polar residues" evidence="3">
    <location>
        <begin position="111"/>
        <end position="130"/>
    </location>
</feature>
<dbReference type="SMART" id="SM00353">
    <property type="entry name" value="HLH"/>
    <property type="match status" value="1"/>
</dbReference>
<dbReference type="Pfam" id="PF00010">
    <property type="entry name" value="HLH"/>
    <property type="match status" value="1"/>
</dbReference>
<keyword evidence="2" id="KW-0539">Nucleus</keyword>
<evidence type="ECO:0000259" key="4">
    <source>
        <dbReference type="PROSITE" id="PS50888"/>
    </source>
</evidence>
<feature type="region of interest" description="Disordered" evidence="3">
    <location>
        <begin position="189"/>
        <end position="252"/>
    </location>
</feature>
<evidence type="ECO:0000313" key="6">
    <source>
        <dbReference type="Proteomes" id="UP000306050"/>
    </source>
</evidence>
<dbReference type="Proteomes" id="UP000306050">
    <property type="component" value="Chromosome SGRAM_22"/>
</dbReference>
<dbReference type="GO" id="GO:0045944">
    <property type="term" value="P:positive regulation of transcription by RNA polymerase II"/>
    <property type="evidence" value="ECO:0007669"/>
    <property type="project" value="TreeGrafter"/>
</dbReference>
<evidence type="ECO:0000313" key="5">
    <source>
        <dbReference type="EMBL" id="TKY87033.1"/>
    </source>
</evidence>
<feature type="region of interest" description="Disordered" evidence="3">
    <location>
        <begin position="310"/>
        <end position="347"/>
    </location>
</feature>
<keyword evidence="6" id="KW-1185">Reference proteome</keyword>
<dbReference type="RefSeq" id="XP_029739018.1">
    <property type="nucleotide sequence ID" value="XM_029884308.1"/>
</dbReference>
<dbReference type="SUPFAM" id="SSF47459">
    <property type="entry name" value="HLH, helix-loop-helix DNA-binding domain"/>
    <property type="match status" value="1"/>
</dbReference>
<evidence type="ECO:0000256" key="3">
    <source>
        <dbReference type="SAM" id="MobiDB-lite"/>
    </source>
</evidence>
<accession>A0A4U7KRQ4</accession>
<dbReference type="AlphaFoldDB" id="A0A4U7KRQ4"/>
<dbReference type="InterPro" id="IPR036638">
    <property type="entry name" value="HLH_DNA-bd_sf"/>
</dbReference>
<sequence length="347" mass="37600">MMAANHFASSRQHPHLPPHLNPLPPLEPSAERHGYHYNASRRGSTDPILHASLAASASANFAHGHSHNGSSGSSLANPSLFDAPRRRSIQIEPTVPSGHGSPFASPGHSGLHSSRFMSQNNSPTPLVQSHSAEDHHVSNSNSNSNLSSHAAHEASEGSRHAQIQPNYQFGSYPAPPNADYRLDEKQSHPRIPHLSAPDGEGGGPLVEGGGLMSESRRGSSSSLGASKHLLVDKDSKPYSRSPELRVSHKLAERKRRKEMKELFDDLRDQLPVDKGPKTSKWEILSKAVEHIAQLADERNDLAAEVDRLRAQLGGAHPSRGGGPPISSDIKQQHMNGHRSTDYDHPSR</sequence>
<feature type="region of interest" description="Disordered" evidence="3">
    <location>
        <begin position="92"/>
        <end position="160"/>
    </location>
</feature>
<feature type="compositionally biased region" description="Basic and acidic residues" evidence="3">
    <location>
        <begin position="150"/>
        <end position="159"/>
    </location>
</feature>
<dbReference type="GeneID" id="40726605"/>
<feature type="compositionally biased region" description="Basic and acidic residues" evidence="3">
    <location>
        <begin position="338"/>
        <end position="347"/>
    </location>
</feature>
<dbReference type="GO" id="GO:0003700">
    <property type="term" value="F:DNA-binding transcription factor activity"/>
    <property type="evidence" value="ECO:0007669"/>
    <property type="project" value="TreeGrafter"/>
</dbReference>
<dbReference type="EMBL" id="SRRM01000014">
    <property type="protein sequence ID" value="TKY87033.1"/>
    <property type="molecule type" value="Genomic_DNA"/>
</dbReference>
<dbReference type="InterPro" id="IPR011598">
    <property type="entry name" value="bHLH_dom"/>
</dbReference>
<dbReference type="GO" id="GO:0003677">
    <property type="term" value="F:DNA binding"/>
    <property type="evidence" value="ECO:0007669"/>
    <property type="project" value="UniProtKB-KW"/>
</dbReference>
<evidence type="ECO:0000256" key="2">
    <source>
        <dbReference type="ARBA" id="ARBA00023242"/>
    </source>
</evidence>
<dbReference type="OrthoDB" id="8964853at2759"/>
<keyword evidence="1" id="KW-0238">DNA-binding</keyword>
<dbReference type="GO" id="GO:0046983">
    <property type="term" value="F:protein dimerization activity"/>
    <property type="evidence" value="ECO:0007669"/>
    <property type="project" value="InterPro"/>
</dbReference>
<protein>
    <recommendedName>
        <fullName evidence="4">BHLH domain-containing protein</fullName>
    </recommendedName>
</protein>
<feature type="compositionally biased region" description="Low complexity" evidence="3">
    <location>
        <begin position="138"/>
        <end position="149"/>
    </location>
</feature>
<feature type="region of interest" description="Disordered" evidence="3">
    <location>
        <begin position="1"/>
        <end position="43"/>
    </location>
</feature>
<reference evidence="5 6" key="1">
    <citation type="submission" date="2019-05" db="EMBL/GenBank/DDBJ databases">
        <title>Sporisorium graminicola CBS 10092 draft sequencing and annotation.</title>
        <authorList>
            <person name="Solano-Gonzalez S."/>
            <person name="Caddick M.X."/>
            <person name="Darby A."/>
        </authorList>
    </citation>
    <scope>NUCLEOTIDE SEQUENCE [LARGE SCALE GENOMIC DNA]</scope>
    <source>
        <strain evidence="5 6">CBS 10092</strain>
    </source>
</reference>
<feature type="compositionally biased region" description="Basic and acidic residues" evidence="3">
    <location>
        <begin position="229"/>
        <end position="250"/>
    </location>
</feature>
<feature type="compositionally biased region" description="Pro residues" evidence="3">
    <location>
        <begin position="15"/>
        <end position="27"/>
    </location>
</feature>
<evidence type="ECO:0000256" key="1">
    <source>
        <dbReference type="ARBA" id="ARBA00023125"/>
    </source>
</evidence>
<dbReference type="PANTHER" id="PTHR10328">
    <property type="entry name" value="PROTEIN MAX MYC-ASSOCIATED FACTOR X"/>
    <property type="match status" value="1"/>
</dbReference>